<dbReference type="GO" id="GO:0006811">
    <property type="term" value="P:monoatomic ion transport"/>
    <property type="evidence" value="ECO:0007669"/>
    <property type="project" value="UniProtKB-KW"/>
</dbReference>
<evidence type="ECO:0000256" key="4">
    <source>
        <dbReference type="ARBA" id="ARBA00022692"/>
    </source>
</evidence>
<dbReference type="AlphaFoldDB" id="A0A844ZCF4"/>
<evidence type="ECO:0000259" key="13">
    <source>
        <dbReference type="Pfam" id="PF00593"/>
    </source>
</evidence>
<evidence type="ECO:0000256" key="6">
    <source>
        <dbReference type="ARBA" id="ARBA00023065"/>
    </source>
</evidence>
<reference evidence="15 16" key="1">
    <citation type="submission" date="2019-12" db="EMBL/GenBank/DDBJ databases">
        <title>Genomic-based taxomic classification of the family Erythrobacteraceae.</title>
        <authorList>
            <person name="Xu L."/>
        </authorList>
    </citation>
    <scope>NUCLEOTIDE SEQUENCE [LARGE SCALE GENOMIC DNA]</scope>
    <source>
        <strain evidence="15 16">MCCC 1A09962</strain>
    </source>
</reference>
<dbReference type="CDD" id="cd01347">
    <property type="entry name" value="ligand_gated_channel"/>
    <property type="match status" value="1"/>
</dbReference>
<dbReference type="InterPro" id="IPR012910">
    <property type="entry name" value="Plug_dom"/>
</dbReference>
<proteinExistence type="inferred from homology"/>
<accession>A0A844ZCF4</accession>
<dbReference type="PANTHER" id="PTHR30069:SF53">
    <property type="entry name" value="COLICIN I RECEPTOR-RELATED"/>
    <property type="match status" value="1"/>
</dbReference>
<keyword evidence="15" id="KW-0675">Receptor</keyword>
<dbReference type="GO" id="GO:0009279">
    <property type="term" value="C:cell outer membrane"/>
    <property type="evidence" value="ECO:0007669"/>
    <property type="project" value="UniProtKB-SubCell"/>
</dbReference>
<dbReference type="Gene3D" id="2.170.130.10">
    <property type="entry name" value="TonB-dependent receptor, plug domain"/>
    <property type="match status" value="1"/>
</dbReference>
<keyword evidence="4 10" id="KW-0812">Transmembrane</keyword>
<keyword evidence="5 12" id="KW-0732">Signal</keyword>
<evidence type="ECO:0000256" key="1">
    <source>
        <dbReference type="ARBA" id="ARBA00004571"/>
    </source>
</evidence>
<dbReference type="PANTHER" id="PTHR30069">
    <property type="entry name" value="TONB-DEPENDENT OUTER MEMBRANE RECEPTOR"/>
    <property type="match status" value="1"/>
</dbReference>
<organism evidence="15 16">
    <name type="scientific">Parapontixanthobacter aurantiacus</name>
    <dbReference type="NCBI Taxonomy" id="1463599"/>
    <lineage>
        <taxon>Bacteria</taxon>
        <taxon>Pseudomonadati</taxon>
        <taxon>Pseudomonadota</taxon>
        <taxon>Alphaproteobacteria</taxon>
        <taxon>Sphingomonadales</taxon>
        <taxon>Erythrobacteraceae</taxon>
        <taxon>Parapontixanthobacter</taxon>
    </lineage>
</organism>
<dbReference type="Proteomes" id="UP000433104">
    <property type="component" value="Unassembled WGS sequence"/>
</dbReference>
<evidence type="ECO:0000256" key="2">
    <source>
        <dbReference type="ARBA" id="ARBA00022448"/>
    </source>
</evidence>
<keyword evidence="2 10" id="KW-0813">Transport</keyword>
<keyword evidence="16" id="KW-1185">Reference proteome</keyword>
<dbReference type="InterPro" id="IPR037066">
    <property type="entry name" value="Plug_dom_sf"/>
</dbReference>
<feature type="domain" description="TonB-dependent receptor plug" evidence="14">
    <location>
        <begin position="71"/>
        <end position="178"/>
    </location>
</feature>
<dbReference type="InterPro" id="IPR039426">
    <property type="entry name" value="TonB-dep_rcpt-like"/>
</dbReference>
<comment type="caution">
    <text evidence="15">The sequence shown here is derived from an EMBL/GenBank/DDBJ whole genome shotgun (WGS) entry which is preliminary data.</text>
</comment>
<feature type="domain" description="TonB-dependent receptor-like beta-barrel" evidence="13">
    <location>
        <begin position="338"/>
        <end position="631"/>
    </location>
</feature>
<dbReference type="Gene3D" id="2.40.170.20">
    <property type="entry name" value="TonB-dependent receptor, beta-barrel domain"/>
    <property type="match status" value="1"/>
</dbReference>
<keyword evidence="3 10" id="KW-1134">Transmembrane beta strand</keyword>
<evidence type="ECO:0000256" key="5">
    <source>
        <dbReference type="ARBA" id="ARBA00022729"/>
    </source>
</evidence>
<evidence type="ECO:0000256" key="7">
    <source>
        <dbReference type="ARBA" id="ARBA00023077"/>
    </source>
</evidence>
<keyword evidence="6" id="KW-0406">Ion transport</keyword>
<evidence type="ECO:0000256" key="11">
    <source>
        <dbReference type="RuleBase" id="RU003357"/>
    </source>
</evidence>
<evidence type="ECO:0000256" key="3">
    <source>
        <dbReference type="ARBA" id="ARBA00022452"/>
    </source>
</evidence>
<sequence>MGGFCHMTGGSMYKYLLLLTCSLVPCAASAQQTDEVEERVDPDWNAPGHAGFEPVEPTITVTANGLSTAVANTGQPVTFIEREEIEAVQGADLQRVLRRAPGVTLTRNGPVGSFSGISVRGASADQLLVVVDGVRVADPASPAGGFDSGNLLTGNVGKLDLLRGSNSVVWGADAIAGVLAVSTRAETGAEASVEYGSRDTLFANAAAGHAGERYYAGLTASHYDSDGFSAAASGEENDGFRQTAVSGSAFYDLTDDVELFANARYGTGRLEIDGFAPPDYLALGDTEEVQDTDQFSGALGATYYGQDLTLRGSYSLSDTERTNFASDARIAEGFASDGRSERWALRAEYRLIGGLSLAYGGEYEETRLATSFGGIASDAAETSIVGGYAQAGWVLGDLAAHLGARYDKHEDFGGQTSFGGDVSYGLPGDWRIRASFGEGFKPPSLFQLFSDFGNPVLQPEESTSFDIGVEKGSRGASPYYLSLTAFRRDSDNLIDFIGCSVAIPICIDRPFGTYDNVGEARAQGIEVEAGAQLSRGFSIGGQYSFIDSENRTDGSPNEGNRLARRPRHAATLFADWQSAVGLTLGADLRFVGGSYDDPGNIVHLDSYGVLDLRVEYALSGKLTAFGRIENVWDEDYATAAGYASAGRGVFAGVRASL</sequence>
<evidence type="ECO:0000256" key="8">
    <source>
        <dbReference type="ARBA" id="ARBA00023136"/>
    </source>
</evidence>
<evidence type="ECO:0000313" key="15">
    <source>
        <dbReference type="EMBL" id="MXO85575.1"/>
    </source>
</evidence>
<gene>
    <name evidence="15" type="ORF">GRI38_05980</name>
</gene>
<dbReference type="PROSITE" id="PS52016">
    <property type="entry name" value="TONB_DEPENDENT_REC_3"/>
    <property type="match status" value="1"/>
</dbReference>
<evidence type="ECO:0000259" key="14">
    <source>
        <dbReference type="Pfam" id="PF07715"/>
    </source>
</evidence>
<dbReference type="Pfam" id="PF00593">
    <property type="entry name" value="TonB_dep_Rec_b-barrel"/>
    <property type="match status" value="1"/>
</dbReference>
<name>A0A844ZCF4_9SPHN</name>
<comment type="subcellular location">
    <subcellularLocation>
        <location evidence="1 10">Cell outer membrane</location>
        <topology evidence="1 10">Multi-pass membrane protein</topology>
    </subcellularLocation>
</comment>
<dbReference type="InterPro" id="IPR036942">
    <property type="entry name" value="Beta-barrel_TonB_sf"/>
</dbReference>
<dbReference type="Pfam" id="PF07715">
    <property type="entry name" value="Plug"/>
    <property type="match status" value="1"/>
</dbReference>
<comment type="similarity">
    <text evidence="10 11">Belongs to the TonB-dependent receptor family.</text>
</comment>
<keyword evidence="9 10" id="KW-0998">Cell outer membrane</keyword>
<dbReference type="EMBL" id="WTYW01000001">
    <property type="protein sequence ID" value="MXO85575.1"/>
    <property type="molecule type" value="Genomic_DNA"/>
</dbReference>
<evidence type="ECO:0000256" key="10">
    <source>
        <dbReference type="PROSITE-ProRule" id="PRU01360"/>
    </source>
</evidence>
<keyword evidence="8 10" id="KW-0472">Membrane</keyword>
<feature type="signal peptide" evidence="12">
    <location>
        <begin position="1"/>
        <end position="30"/>
    </location>
</feature>
<evidence type="ECO:0000256" key="9">
    <source>
        <dbReference type="ARBA" id="ARBA00023237"/>
    </source>
</evidence>
<keyword evidence="7 11" id="KW-0798">TonB box</keyword>
<dbReference type="InterPro" id="IPR000531">
    <property type="entry name" value="Beta-barrel_TonB"/>
</dbReference>
<feature type="chain" id="PRO_5033037552" evidence="12">
    <location>
        <begin position="31"/>
        <end position="657"/>
    </location>
</feature>
<dbReference type="SUPFAM" id="SSF56935">
    <property type="entry name" value="Porins"/>
    <property type="match status" value="1"/>
</dbReference>
<dbReference type="GO" id="GO:0015889">
    <property type="term" value="P:cobalamin transport"/>
    <property type="evidence" value="ECO:0007669"/>
    <property type="project" value="TreeGrafter"/>
</dbReference>
<evidence type="ECO:0000256" key="12">
    <source>
        <dbReference type="SAM" id="SignalP"/>
    </source>
</evidence>
<protein>
    <submittedName>
        <fullName evidence="15">TonB-dependent receptor</fullName>
    </submittedName>
</protein>
<evidence type="ECO:0000313" key="16">
    <source>
        <dbReference type="Proteomes" id="UP000433104"/>
    </source>
</evidence>